<protein>
    <recommendedName>
        <fullName evidence="3">ABC transporter substrate-binding protein</fullName>
    </recommendedName>
</protein>
<proteinExistence type="predicted"/>
<comment type="caution">
    <text evidence="1">The sequence shown here is derived from an EMBL/GenBank/DDBJ whole genome shotgun (WGS) entry which is preliminary data.</text>
</comment>
<evidence type="ECO:0000313" key="2">
    <source>
        <dbReference type="Proteomes" id="UP000298340"/>
    </source>
</evidence>
<name>A0A4Y7U595_9FLAO</name>
<accession>A0A4Y7U595</accession>
<feature type="non-terminal residue" evidence="1">
    <location>
        <position position="1"/>
    </location>
</feature>
<feature type="non-terminal residue" evidence="1">
    <location>
        <position position="120"/>
    </location>
</feature>
<organism evidence="1 2">
    <name type="scientific">Flavobacterium circumlabens</name>
    <dbReference type="NCBI Taxonomy" id="2133765"/>
    <lineage>
        <taxon>Bacteria</taxon>
        <taxon>Pseudomonadati</taxon>
        <taxon>Bacteroidota</taxon>
        <taxon>Flavobacteriia</taxon>
        <taxon>Flavobacteriales</taxon>
        <taxon>Flavobacteriaceae</taxon>
        <taxon>Flavobacterium</taxon>
    </lineage>
</organism>
<evidence type="ECO:0000313" key="1">
    <source>
        <dbReference type="EMBL" id="TEB40962.1"/>
    </source>
</evidence>
<evidence type="ECO:0008006" key="3">
    <source>
        <dbReference type="Google" id="ProtNLM"/>
    </source>
</evidence>
<dbReference type="AlphaFoldDB" id="A0A4Y7U595"/>
<sequence>KEVVNGKLTGKSVNRKIDGCATWTPGDKTVFDKLNGFVDIVSTKEFNNQMPTALIGVKEWAVKNPDIVSNILKSALTASNQMKNYEDWKVRASQAVADTYKIETADYWYKMFKGQQGTKA</sequence>
<dbReference type="EMBL" id="QWDN01000711">
    <property type="protein sequence ID" value="TEB40962.1"/>
    <property type="molecule type" value="Genomic_DNA"/>
</dbReference>
<reference evidence="1 2" key="1">
    <citation type="journal article" date="2018" name="Syst. Appl. Microbiol.">
        <title>Flavobacterium circumlabens sp. nov. and Flavobacterium cupreum sp. nov., two psychrotrophic species isolated from Antarctic environmental samples.</title>
        <authorList>
            <person name="Kralova S."/>
            <person name="Busse H.J."/>
            <person name="Svec P."/>
            <person name="Maslanova I."/>
            <person name="Stankova E."/>
            <person name="Bartak M."/>
            <person name="Sedlacek I."/>
        </authorList>
    </citation>
    <scope>NUCLEOTIDE SEQUENCE [LARGE SCALE GENOMIC DNA]</scope>
    <source>
        <strain evidence="1 2">CCM 8828</strain>
    </source>
</reference>
<gene>
    <name evidence="1" type="ORF">D0809_27945</name>
</gene>
<dbReference type="Proteomes" id="UP000298340">
    <property type="component" value="Unassembled WGS sequence"/>
</dbReference>
<dbReference type="RefSeq" id="WP_170208153.1">
    <property type="nucleotide sequence ID" value="NZ_QWDN01000711.1"/>
</dbReference>